<evidence type="ECO:0000313" key="2">
    <source>
        <dbReference type="EMBL" id="KAF6750944.1"/>
    </source>
</evidence>
<dbReference type="EMBL" id="JACGCI010000053">
    <property type="protein sequence ID" value="KAF6750944.1"/>
    <property type="molecule type" value="Genomic_DNA"/>
</dbReference>
<dbReference type="InterPro" id="IPR024983">
    <property type="entry name" value="CHAT_dom"/>
</dbReference>
<sequence>MDEPQRMSASCCVLERCNDDERIGSADGKEGGQLGKRICLYVPLARGSVKYLCAHYQPGSAWAVVGILSMGNHCGLKIQTIIMLRMRGTTAESEGRSLLALWEMVWTTRRIRWVDLRLAGYRIAQADQIGGPSTLWDAVRDKPLSGRHIASRSFMTDNSTTNTQSAAKALSKGAISKLRRAVELTPDGHARMASRVHALGTSLEYRFYHTGAPRDLDEAIIFQQKAVELTPDGHADMPDRLVNLGRALNSRFERTGELKDANEAMVKLRKAVTLTPDGHASMPTRLNTLAMSLQSRFHRTGERRAVELTQDLHSDKAMWLIHLGIFLGFRFQCTRQLEDNAEAISVQRKAVELAPVGHPFMPTWLNNLANSIESRFQRTGDLQTLDEAISIQRRAVELPPNDRVNMPLLLGALSTSLRTRFERTGELQNLSEAISIQRKALELTPIGHADIPLWLTSLGLSLELHFERTGEVQDLNEAIALQRRAVALAPDRHVNMPNWLNNLANMPNWLSNLGNSLRSRFHSAGELQDIDEVIALQRKAVEFTPDGHADMSARLTALGVALRSRFERTEELEYITEAIAVQRRAVEVTPDGHVNVPSILGALDSTALVIRLTRTFTPLGTFVPFLKLYQCVGGQSKLTPEGDANLAPRLNSLGMSLGCRFQGTGEPQDLVEAISKFEGAASYAFGPPHIRLDAAKKWTQLLNLSYPPSLSILTAFDAIIHLVTLTVTLDQTLEHRYNRLQDSSGLPLQAASAAFTHNRIEKALEWLEQGRCLVWGQLINLRTPLDDLRRFDSELADRITEVSVELEAAGSSRAAPRTDMSLSEKVASEEAIRNTLNLAREWDSLLAKVRALPGFETFLEPVPCYTLFKNLPESGPVIVINVDIRRCDALALLAGQDQPIHIPLPDFSLELCNQYRETSEDVDGERGIRVVSLKGKKGETVIRTILRCLWEKLVNPILRKLGLLKIDDQSSAAVPPRIWWCPTGPLSFLPIHAAGIYGASGSESVLDYAVSSYIPTVTALTDRVKNSRLTDKTATGLFMTSQPKVMGAPSIPGTTEEVLSVYDVVKRGGVRVDKLEGTAITAAECLDVMETYSMVHLACHASQNAEDPLKSRFLFYESSLELGSIVQRNLKNADLAFLSACQTSTGVQSLPDEAVHLAAGMLAAGYRRVVATMWSIGDRDAPAVATDFYQYLLDHSGPAAEVGFDGRSSAYALHYAIKQLRLRLKDNSDQSLLTWIPYVHFGY</sequence>
<dbReference type="SUPFAM" id="SSF48452">
    <property type="entry name" value="TPR-like"/>
    <property type="match status" value="2"/>
</dbReference>
<protein>
    <submittedName>
        <fullName evidence="2">CHAT domain-containing protein</fullName>
    </submittedName>
</protein>
<dbReference type="Gene3D" id="1.25.40.10">
    <property type="entry name" value="Tetratricopeptide repeat domain"/>
    <property type="match status" value="3"/>
</dbReference>
<proteinExistence type="predicted"/>
<keyword evidence="3" id="KW-1185">Reference proteome</keyword>
<accession>A0A8H6HQN5</accession>
<organism evidence="2 3">
    <name type="scientific">Ephemerocybe angulata</name>
    <dbReference type="NCBI Taxonomy" id="980116"/>
    <lineage>
        <taxon>Eukaryota</taxon>
        <taxon>Fungi</taxon>
        <taxon>Dikarya</taxon>
        <taxon>Basidiomycota</taxon>
        <taxon>Agaricomycotina</taxon>
        <taxon>Agaricomycetes</taxon>
        <taxon>Agaricomycetidae</taxon>
        <taxon>Agaricales</taxon>
        <taxon>Agaricineae</taxon>
        <taxon>Psathyrellaceae</taxon>
        <taxon>Ephemerocybe</taxon>
    </lineage>
</organism>
<dbReference type="PANTHER" id="PTHR19959">
    <property type="entry name" value="KINESIN LIGHT CHAIN"/>
    <property type="match status" value="1"/>
</dbReference>
<dbReference type="Proteomes" id="UP000521943">
    <property type="component" value="Unassembled WGS sequence"/>
</dbReference>
<reference evidence="2 3" key="1">
    <citation type="submission" date="2020-07" db="EMBL/GenBank/DDBJ databases">
        <title>Comparative genomics of pyrophilous fungi reveals a link between fire events and developmental genes.</title>
        <authorList>
            <consortium name="DOE Joint Genome Institute"/>
            <person name="Steindorff A.S."/>
            <person name="Carver A."/>
            <person name="Calhoun S."/>
            <person name="Stillman K."/>
            <person name="Liu H."/>
            <person name="Lipzen A."/>
            <person name="Pangilinan J."/>
            <person name="Labutti K."/>
            <person name="Bruns T.D."/>
            <person name="Grigoriev I.V."/>
        </authorList>
    </citation>
    <scope>NUCLEOTIDE SEQUENCE [LARGE SCALE GENOMIC DNA]</scope>
    <source>
        <strain evidence="2 3">CBS 144469</strain>
    </source>
</reference>
<dbReference type="InterPro" id="IPR011990">
    <property type="entry name" value="TPR-like_helical_dom_sf"/>
</dbReference>
<evidence type="ECO:0000313" key="3">
    <source>
        <dbReference type="Proteomes" id="UP000521943"/>
    </source>
</evidence>
<comment type="caution">
    <text evidence="2">The sequence shown here is derived from an EMBL/GenBank/DDBJ whole genome shotgun (WGS) entry which is preliminary data.</text>
</comment>
<dbReference type="Pfam" id="PF12770">
    <property type="entry name" value="CHAT"/>
    <property type="match status" value="1"/>
</dbReference>
<feature type="domain" description="CHAT" evidence="1">
    <location>
        <begin position="945"/>
        <end position="1242"/>
    </location>
</feature>
<dbReference type="OrthoDB" id="9991317at2759"/>
<evidence type="ECO:0000259" key="1">
    <source>
        <dbReference type="Pfam" id="PF12770"/>
    </source>
</evidence>
<dbReference type="AlphaFoldDB" id="A0A8H6HQN5"/>
<dbReference type="PANTHER" id="PTHR19959:SF119">
    <property type="entry name" value="FUNGAL LIPASE-LIKE DOMAIN-CONTAINING PROTEIN"/>
    <property type="match status" value="1"/>
</dbReference>
<gene>
    <name evidence="2" type="ORF">DFP72DRAFT_851197</name>
</gene>
<name>A0A8H6HQN5_9AGAR</name>